<name>A0ABU3NKB5_9CHLR</name>
<evidence type="ECO:0000313" key="4">
    <source>
        <dbReference type="Proteomes" id="UP001254165"/>
    </source>
</evidence>
<comment type="caution">
    <text evidence="3">The sequence shown here is derived from an EMBL/GenBank/DDBJ whole genome shotgun (WGS) entry which is preliminary data.</text>
</comment>
<sequence length="278" mass="30789">MPRVMRLFFGLILLTALACNLPVSTLRATPDLIGTNVAQTLTQYALQPTPIPSVTPQPTQILPLLTATPTTEPSPTPRAESSGDPRLQLGAPIYTETLDNGRSFGLEGKVYEDDNTLIRVQNGAMILTSKYATGYHGWRTGGRKLQDGYVEGLFRTGNCAGQDTYGLIVRSPDFIHGYWFTITCDGHYGFGYWDGEKYVNLLERRDDQQAIKTGPDQPNRLGVWLEGSTYRLYANGVLLDEIHDAQFTSEGYTGAVIAAHETPGFTIYLEEISYWNLP</sequence>
<reference evidence="3 4" key="1">
    <citation type="submission" date="2023-07" db="EMBL/GenBank/DDBJ databases">
        <title>Novel species of Thermanaerothrix with wide hydrolytic capabilities.</title>
        <authorList>
            <person name="Zayulina K.S."/>
            <person name="Podosokorskaya O.A."/>
            <person name="Elcheninov A.G."/>
        </authorList>
    </citation>
    <scope>NUCLEOTIDE SEQUENCE [LARGE SCALE GENOMIC DNA]</scope>
    <source>
        <strain evidence="3 4">4228-RoL</strain>
    </source>
</reference>
<evidence type="ECO:0008006" key="5">
    <source>
        <dbReference type="Google" id="ProtNLM"/>
    </source>
</evidence>
<feature type="chain" id="PRO_5047061544" description="3-keto-disaccharide hydrolase domain-containing protein" evidence="2">
    <location>
        <begin position="19"/>
        <end position="278"/>
    </location>
</feature>
<evidence type="ECO:0000256" key="2">
    <source>
        <dbReference type="SAM" id="SignalP"/>
    </source>
</evidence>
<dbReference type="Proteomes" id="UP001254165">
    <property type="component" value="Unassembled WGS sequence"/>
</dbReference>
<keyword evidence="4" id="KW-1185">Reference proteome</keyword>
<organism evidence="3 4">
    <name type="scientific">Thermanaerothrix solaris</name>
    <dbReference type="NCBI Taxonomy" id="3058434"/>
    <lineage>
        <taxon>Bacteria</taxon>
        <taxon>Bacillati</taxon>
        <taxon>Chloroflexota</taxon>
        <taxon>Anaerolineae</taxon>
        <taxon>Anaerolineales</taxon>
        <taxon>Anaerolineaceae</taxon>
        <taxon>Thermanaerothrix</taxon>
    </lineage>
</organism>
<protein>
    <recommendedName>
        <fullName evidence="5">3-keto-disaccharide hydrolase domain-containing protein</fullName>
    </recommendedName>
</protein>
<dbReference type="PROSITE" id="PS51257">
    <property type="entry name" value="PROKAR_LIPOPROTEIN"/>
    <property type="match status" value="1"/>
</dbReference>
<dbReference type="Gene3D" id="2.60.120.560">
    <property type="entry name" value="Exo-inulinase, domain 1"/>
    <property type="match status" value="1"/>
</dbReference>
<dbReference type="RefSeq" id="WP_315623951.1">
    <property type="nucleotide sequence ID" value="NZ_JAUHMF010000001.1"/>
</dbReference>
<keyword evidence="2" id="KW-0732">Signal</keyword>
<feature type="region of interest" description="Disordered" evidence="1">
    <location>
        <begin position="67"/>
        <end position="86"/>
    </location>
</feature>
<dbReference type="EMBL" id="JAUHMF010000001">
    <property type="protein sequence ID" value="MDT8897298.1"/>
    <property type="molecule type" value="Genomic_DNA"/>
</dbReference>
<gene>
    <name evidence="3" type="ORF">QYE77_03395</name>
</gene>
<feature type="signal peptide" evidence="2">
    <location>
        <begin position="1"/>
        <end position="18"/>
    </location>
</feature>
<evidence type="ECO:0000313" key="3">
    <source>
        <dbReference type="EMBL" id="MDT8897298.1"/>
    </source>
</evidence>
<evidence type="ECO:0000256" key="1">
    <source>
        <dbReference type="SAM" id="MobiDB-lite"/>
    </source>
</evidence>
<proteinExistence type="predicted"/>
<accession>A0ABU3NKB5</accession>